<reference evidence="8" key="1">
    <citation type="submission" date="2019-12" db="EMBL/GenBank/DDBJ databases">
        <authorList>
            <person name="Scholes J."/>
        </authorList>
    </citation>
    <scope>NUCLEOTIDE SEQUENCE</scope>
</reference>
<sequence length="773" mass="85174">MSSKSSTVASRSHATWRMRLGSAIRAALACTSVGLATLYGPELVAKEIKFVAFSYLTAVLIVYDATLGEALRGCWHAVCATAQVVPTAVLLRWAAADAGAGVPAGAAALAAAAASLAVALPECTHLTAKRIALGQVVLVCTDAVLVGGSRGGVEWRPAYVAASTGLGAVASVVALLVPYPSLAGNKVKKLCRLYAENATQRIDLYLRAFISRDHHTKLELISQAKPLAETGAKLLQSIKILQEGMQWERPWSRYLNPDSVGPAETLQTIELQMRGMEYSLSHSPALPVQTTNQEQLSDFLQDLSSQLKQRIEQLACYSPSKVTEKPLVSSLQSILPMLDHESSLFYFSCIDVLLKNPTNQFMTQRKPHNPSPKTEFTVLQKFKTWTLNLPRKGRLESALKCSLSLGLALLFGLVFDRENGCWAGLTIAISFVTGRQPVFTMANARAQGTAIGSVYGVICCFLFHHEEFRLLALLPWIVLTSFMKHNRMYGPTGGISAAIGALLILGRKHYGSPHEFAIARLTEVFIGLSALVAVELLVQPARAATLAKNRLFQSLSALHDCIKETGICSRLDSKFIELGEKTRGFDSQVQELKKIVEEADLEPDFWYLPFRTSCYRRIVGSLDNIRDMLYFIARNFEILSEFCENCGAACKDLHEWVNNELELFQEALRCSQVYLETSNMTEFRANSKEGSDENFRDLEAGKETHESSVLSSKLEVAKRNKEEAGNEVNEKLKGQIIQCHGATGFCISSLMKEINDIKICIREINQWEGHPMK</sequence>
<evidence type="ECO:0000313" key="9">
    <source>
        <dbReference type="Proteomes" id="UP001153555"/>
    </source>
</evidence>
<dbReference type="OrthoDB" id="68611at2759"/>
<evidence type="ECO:0000256" key="3">
    <source>
        <dbReference type="ARBA" id="ARBA00022692"/>
    </source>
</evidence>
<feature type="transmembrane region" description="Helical" evidence="6">
    <location>
        <begin position="74"/>
        <end position="94"/>
    </location>
</feature>
<feature type="transmembrane region" description="Helical" evidence="6">
    <location>
        <begin position="488"/>
        <end position="505"/>
    </location>
</feature>
<evidence type="ECO:0000256" key="6">
    <source>
        <dbReference type="SAM" id="Phobius"/>
    </source>
</evidence>
<dbReference type="Proteomes" id="UP001153555">
    <property type="component" value="Unassembled WGS sequence"/>
</dbReference>
<evidence type="ECO:0000313" key="8">
    <source>
        <dbReference type="EMBL" id="CAA0829805.1"/>
    </source>
</evidence>
<evidence type="ECO:0000256" key="1">
    <source>
        <dbReference type="ARBA" id="ARBA00004651"/>
    </source>
</evidence>
<keyword evidence="4 6" id="KW-1133">Transmembrane helix</keyword>
<dbReference type="Pfam" id="PF13515">
    <property type="entry name" value="FUSC_2"/>
    <property type="match status" value="1"/>
</dbReference>
<keyword evidence="9" id="KW-1185">Reference proteome</keyword>
<comment type="caution">
    <text evidence="8">The sequence shown here is derived from an EMBL/GenBank/DDBJ whole genome shotgun (WGS) entry which is preliminary data.</text>
</comment>
<dbReference type="PANTHER" id="PTHR30509:SF34">
    <property type="entry name" value="F3L24.34 PROTEIN"/>
    <property type="match status" value="1"/>
</dbReference>
<feature type="transmembrane region" description="Helical" evidence="6">
    <location>
        <begin position="132"/>
        <end position="152"/>
    </location>
</feature>
<feature type="transmembrane region" description="Helical" evidence="6">
    <location>
        <begin position="50"/>
        <end position="67"/>
    </location>
</feature>
<organism evidence="8 9">
    <name type="scientific">Striga hermonthica</name>
    <name type="common">Purple witchweed</name>
    <name type="synonym">Buchnera hermonthica</name>
    <dbReference type="NCBI Taxonomy" id="68872"/>
    <lineage>
        <taxon>Eukaryota</taxon>
        <taxon>Viridiplantae</taxon>
        <taxon>Streptophyta</taxon>
        <taxon>Embryophyta</taxon>
        <taxon>Tracheophyta</taxon>
        <taxon>Spermatophyta</taxon>
        <taxon>Magnoliopsida</taxon>
        <taxon>eudicotyledons</taxon>
        <taxon>Gunneridae</taxon>
        <taxon>Pentapetalae</taxon>
        <taxon>asterids</taxon>
        <taxon>lamiids</taxon>
        <taxon>Lamiales</taxon>
        <taxon>Orobanchaceae</taxon>
        <taxon>Buchnereae</taxon>
        <taxon>Striga</taxon>
    </lineage>
</organism>
<gene>
    <name evidence="8" type="ORF">SHERM_25322</name>
</gene>
<feature type="domain" description="Integral membrane bound transporter" evidence="7">
    <location>
        <begin position="407"/>
        <end position="530"/>
    </location>
</feature>
<evidence type="ECO:0000256" key="5">
    <source>
        <dbReference type="ARBA" id="ARBA00023136"/>
    </source>
</evidence>
<evidence type="ECO:0000259" key="7">
    <source>
        <dbReference type="Pfam" id="PF13515"/>
    </source>
</evidence>
<proteinExistence type="predicted"/>
<keyword evidence="3 6" id="KW-0812">Transmembrane</keyword>
<feature type="transmembrane region" description="Helical" evidence="6">
    <location>
        <begin position="517"/>
        <end position="538"/>
    </location>
</feature>
<protein>
    <recommendedName>
        <fullName evidence="7">Integral membrane bound transporter domain-containing protein</fullName>
    </recommendedName>
</protein>
<evidence type="ECO:0000256" key="4">
    <source>
        <dbReference type="ARBA" id="ARBA00022989"/>
    </source>
</evidence>
<dbReference type="PANTHER" id="PTHR30509">
    <property type="entry name" value="P-HYDROXYBENZOIC ACID EFFLUX PUMP SUBUNIT-RELATED"/>
    <property type="match status" value="1"/>
</dbReference>
<comment type="subcellular location">
    <subcellularLocation>
        <location evidence="1">Cell membrane</location>
        <topology evidence="1">Multi-pass membrane protein</topology>
    </subcellularLocation>
</comment>
<dbReference type="GO" id="GO:0005886">
    <property type="term" value="C:plasma membrane"/>
    <property type="evidence" value="ECO:0007669"/>
    <property type="project" value="UniProtKB-SubCell"/>
</dbReference>
<accession>A0A9N7RHK1</accession>
<feature type="transmembrane region" description="Helical" evidence="6">
    <location>
        <begin position="158"/>
        <end position="179"/>
    </location>
</feature>
<keyword evidence="5 6" id="KW-0472">Membrane</keyword>
<feature type="transmembrane region" description="Helical" evidence="6">
    <location>
        <begin position="20"/>
        <end position="38"/>
    </location>
</feature>
<dbReference type="AlphaFoldDB" id="A0A9N7RHK1"/>
<dbReference type="InterPro" id="IPR049453">
    <property type="entry name" value="Memb_transporter_dom"/>
</dbReference>
<feature type="transmembrane region" description="Helical" evidence="6">
    <location>
        <begin position="100"/>
        <end position="120"/>
    </location>
</feature>
<name>A0A9N7RHK1_STRHE</name>
<dbReference type="EMBL" id="CACSLK010027789">
    <property type="protein sequence ID" value="CAA0829805.1"/>
    <property type="molecule type" value="Genomic_DNA"/>
</dbReference>
<evidence type="ECO:0000256" key="2">
    <source>
        <dbReference type="ARBA" id="ARBA00022475"/>
    </source>
</evidence>
<keyword evidence="2" id="KW-1003">Cell membrane</keyword>